<keyword evidence="5" id="KW-1185">Reference proteome</keyword>
<gene>
    <name evidence="4" type="ORF">E4O86_17940</name>
</gene>
<dbReference type="PANTHER" id="PTHR21013:SF10">
    <property type="entry name" value="ATP SYNTHASE MITOCHONDRIAL F1 COMPLEX ASSEMBLY FACTOR 2"/>
    <property type="match status" value="1"/>
</dbReference>
<dbReference type="InterPro" id="IPR042272">
    <property type="entry name" value="ATP12_ATP_synth-F1-assembly_N"/>
</dbReference>
<evidence type="ECO:0000313" key="5">
    <source>
        <dbReference type="Proteomes" id="UP000773614"/>
    </source>
</evidence>
<evidence type="ECO:0000256" key="3">
    <source>
        <dbReference type="ARBA" id="ARBA00023186"/>
    </source>
</evidence>
<dbReference type="Gene3D" id="1.10.3580.10">
    <property type="entry name" value="ATP12 ATPase"/>
    <property type="match status" value="1"/>
</dbReference>
<dbReference type="InterPro" id="IPR011419">
    <property type="entry name" value="ATP12_ATP_synth-F1-assembly"/>
</dbReference>
<organism evidence="4 5">
    <name type="scientific">Propylenella binzhouense</name>
    <dbReference type="NCBI Taxonomy" id="2555902"/>
    <lineage>
        <taxon>Bacteria</taxon>
        <taxon>Pseudomonadati</taxon>
        <taxon>Pseudomonadota</taxon>
        <taxon>Alphaproteobacteria</taxon>
        <taxon>Hyphomicrobiales</taxon>
        <taxon>Propylenellaceae</taxon>
        <taxon>Propylenella</taxon>
    </lineage>
</organism>
<name>A0A964WV90_9HYPH</name>
<protein>
    <submittedName>
        <fullName evidence="4">ATPase</fullName>
    </submittedName>
</protein>
<keyword evidence="3" id="KW-0143">Chaperone</keyword>
<evidence type="ECO:0000313" key="4">
    <source>
        <dbReference type="EMBL" id="MYZ49595.1"/>
    </source>
</evidence>
<dbReference type="Proteomes" id="UP000773614">
    <property type="component" value="Unassembled WGS sequence"/>
</dbReference>
<evidence type="ECO:0000256" key="1">
    <source>
        <dbReference type="ARBA" id="ARBA00008231"/>
    </source>
</evidence>
<dbReference type="EMBL" id="SPKJ01000082">
    <property type="protein sequence ID" value="MYZ49595.1"/>
    <property type="molecule type" value="Genomic_DNA"/>
</dbReference>
<proteinExistence type="inferred from homology"/>
<accession>A0A964WV90</accession>
<sequence length="251" mass="26935">MQAEGRDPIETARRLSAPDLPKRFYSEVSLAETAGGWAIRLDGRGARTPARNELACPDRRFAEAVAAEWAAQSERIDPGSMPATRLANTALDGVAREIEAVRDGIAAFAESDLLCYRADAPEGLVAEQRAHWDPLVAATEARLGRRVMLAEGIMHVPQLPELLAAVRAEIGAVEDPFRLAALHVVASLTGSAFIALALGHGAVAPDAAWAAAHVDEDWNIRHWGEDAEATARRDRRRAEFDAAALVLAGGR</sequence>
<keyword evidence="2" id="KW-0809">Transit peptide</keyword>
<comment type="caution">
    <text evidence="4">The sequence shown here is derived from an EMBL/GenBank/DDBJ whole genome shotgun (WGS) entry which is preliminary data.</text>
</comment>
<dbReference type="AlphaFoldDB" id="A0A964WV90"/>
<dbReference type="Pfam" id="PF07542">
    <property type="entry name" value="ATP12"/>
    <property type="match status" value="1"/>
</dbReference>
<dbReference type="Gene3D" id="3.30.2180.10">
    <property type="entry name" value="ATP12-like"/>
    <property type="match status" value="1"/>
</dbReference>
<dbReference type="InterPro" id="IPR023335">
    <property type="entry name" value="ATP12_ortho_dom_sf"/>
</dbReference>
<dbReference type="OrthoDB" id="9797825at2"/>
<dbReference type="GO" id="GO:0043461">
    <property type="term" value="P:proton-transporting ATP synthase complex assembly"/>
    <property type="evidence" value="ECO:0007669"/>
    <property type="project" value="InterPro"/>
</dbReference>
<dbReference type="SUPFAM" id="SSF160909">
    <property type="entry name" value="ATP12-like"/>
    <property type="match status" value="1"/>
</dbReference>
<reference evidence="4" key="1">
    <citation type="submission" date="2019-03" db="EMBL/GenBank/DDBJ databases">
        <title>Afifella sp. nov., isolated from activated sludge.</title>
        <authorList>
            <person name="Li Q."/>
            <person name="Liu Y."/>
        </authorList>
    </citation>
    <scope>NUCLEOTIDE SEQUENCE</scope>
    <source>
        <strain evidence="4">L72</strain>
    </source>
</reference>
<comment type="similarity">
    <text evidence="1">Belongs to the ATP12 family.</text>
</comment>
<dbReference type="RefSeq" id="WP_161141932.1">
    <property type="nucleotide sequence ID" value="NZ_SPKJ01000082.1"/>
</dbReference>
<dbReference type="PANTHER" id="PTHR21013">
    <property type="entry name" value="ATP SYNTHASE MITOCHONDRIAL F1 COMPLEX ASSEMBLY FACTOR 2/ATP12 PROTEIN, MITOCHONDRIAL PRECURSOR"/>
    <property type="match status" value="1"/>
</dbReference>
<evidence type="ECO:0000256" key="2">
    <source>
        <dbReference type="ARBA" id="ARBA00022946"/>
    </source>
</evidence>